<dbReference type="Gene3D" id="3.40.50.300">
    <property type="entry name" value="P-loop containing nucleotide triphosphate hydrolases"/>
    <property type="match status" value="1"/>
</dbReference>
<reference evidence="2" key="1">
    <citation type="journal article" date="2019" name="Int. J. Syst. Evol. Microbiol.">
        <title>The Global Catalogue of Microorganisms (GCM) 10K type strain sequencing project: providing services to taxonomists for standard genome sequencing and annotation.</title>
        <authorList>
            <consortium name="The Broad Institute Genomics Platform"/>
            <consortium name="The Broad Institute Genome Sequencing Center for Infectious Disease"/>
            <person name="Wu L."/>
            <person name="Ma J."/>
        </authorList>
    </citation>
    <scope>NUCLEOTIDE SEQUENCE [LARGE SCALE GENOMIC DNA]</scope>
    <source>
        <strain evidence="2">KCTC 23314</strain>
    </source>
</reference>
<dbReference type="Proteomes" id="UP000626210">
    <property type="component" value="Unassembled WGS sequence"/>
</dbReference>
<evidence type="ECO:0000313" key="2">
    <source>
        <dbReference type="Proteomes" id="UP000626210"/>
    </source>
</evidence>
<keyword evidence="2" id="KW-1185">Reference proteome</keyword>
<organism evidence="1 2">
    <name type="scientific">Pseudorhodoferax aquiterrae</name>
    <dbReference type="NCBI Taxonomy" id="747304"/>
    <lineage>
        <taxon>Bacteria</taxon>
        <taxon>Pseudomonadati</taxon>
        <taxon>Pseudomonadota</taxon>
        <taxon>Betaproteobacteria</taxon>
        <taxon>Burkholderiales</taxon>
        <taxon>Comamonadaceae</taxon>
    </lineage>
</organism>
<dbReference type="EMBL" id="BMYK01000002">
    <property type="protein sequence ID" value="GHC72706.1"/>
    <property type="molecule type" value="Genomic_DNA"/>
</dbReference>
<evidence type="ECO:0000313" key="1">
    <source>
        <dbReference type="EMBL" id="GHC72706.1"/>
    </source>
</evidence>
<sequence>MSSVSVHYDMVPTNPDELAMCLADPMWRLCSGYLYKIMLKSDVGDGTTVPFRPNRAQRRLLSRLWHRNIILKARQLGFTTLVAILFLDHALFNADQRCGIIAQDREAAEAIFRDKVKLAYQNLPPEIRDARPLARDSAAELLFSNNSSIRVATSMRSGTIHRLHVSEFGKICAKFPDKAKEVITGSLPAVPLDGIAIIESTAEGREGDFFKLSQRAQALHESGKELTPRDYRFHFFPWWQEPGYRMEGANVLITEADREYFAEVEAVMKITLDQAQRNWYVATRDADFSGEEESMWQEYPSTPDEAFQVSTQGTYYAKQFTAARKQRRITRVPYQEGVPVNTFWDIGSSDGTAIWLHQRVGLENRFIGFIEGWGESYSHYVAELQKRGYVWGTHYLPHDAAHQRQQGQKVAAPIEELEALKLGGRWEIVPVVDDINHGIQKTRAAFSSSWFDEENCKAGLAHLAAYRKKWNESQGCWSQQPLHNEHSEAADAFRQYGQGYVAPKSQTARTSRTTSWRTA</sequence>
<name>A0ABQ3FXY2_9BURK</name>
<dbReference type="InterPro" id="IPR027417">
    <property type="entry name" value="P-loop_NTPase"/>
</dbReference>
<protein>
    <submittedName>
        <fullName evidence="1">Phage terminase large subunit</fullName>
    </submittedName>
</protein>
<comment type="caution">
    <text evidence="1">The sequence shown here is derived from an EMBL/GenBank/DDBJ whole genome shotgun (WGS) entry which is preliminary data.</text>
</comment>
<proteinExistence type="predicted"/>
<accession>A0ABQ3FXY2</accession>
<gene>
    <name evidence="1" type="ORF">GCM10007320_08760</name>
</gene>